<keyword evidence="2" id="KW-1133">Transmembrane helix</keyword>
<evidence type="ECO:0008006" key="6">
    <source>
        <dbReference type="Google" id="ProtNLM"/>
    </source>
</evidence>
<keyword evidence="2" id="KW-0812">Transmembrane</keyword>
<evidence type="ECO:0000256" key="3">
    <source>
        <dbReference type="SAM" id="SignalP"/>
    </source>
</evidence>
<feature type="transmembrane region" description="Helical" evidence="2">
    <location>
        <begin position="206"/>
        <end position="227"/>
    </location>
</feature>
<feature type="region of interest" description="Disordered" evidence="1">
    <location>
        <begin position="258"/>
        <end position="303"/>
    </location>
</feature>
<reference evidence="4" key="1">
    <citation type="submission" date="2023-03" db="EMBL/GenBank/DDBJ databases">
        <title>Massive genome expansion in bonnet fungi (Mycena s.s.) driven by repeated elements and novel gene families across ecological guilds.</title>
        <authorList>
            <consortium name="Lawrence Berkeley National Laboratory"/>
            <person name="Harder C.B."/>
            <person name="Miyauchi S."/>
            <person name="Viragh M."/>
            <person name="Kuo A."/>
            <person name="Thoen E."/>
            <person name="Andreopoulos B."/>
            <person name="Lu D."/>
            <person name="Skrede I."/>
            <person name="Drula E."/>
            <person name="Henrissat B."/>
            <person name="Morin E."/>
            <person name="Kohler A."/>
            <person name="Barry K."/>
            <person name="LaButti K."/>
            <person name="Morin E."/>
            <person name="Salamov A."/>
            <person name="Lipzen A."/>
            <person name="Mereny Z."/>
            <person name="Hegedus B."/>
            <person name="Baldrian P."/>
            <person name="Stursova M."/>
            <person name="Weitz H."/>
            <person name="Taylor A."/>
            <person name="Grigoriev I.V."/>
            <person name="Nagy L.G."/>
            <person name="Martin F."/>
            <person name="Kauserud H."/>
        </authorList>
    </citation>
    <scope>NUCLEOTIDE SEQUENCE</scope>
    <source>
        <strain evidence="4">9144</strain>
    </source>
</reference>
<keyword evidence="3" id="KW-0732">Signal</keyword>
<organism evidence="4 5">
    <name type="scientific">Mycena pura</name>
    <dbReference type="NCBI Taxonomy" id="153505"/>
    <lineage>
        <taxon>Eukaryota</taxon>
        <taxon>Fungi</taxon>
        <taxon>Dikarya</taxon>
        <taxon>Basidiomycota</taxon>
        <taxon>Agaricomycotina</taxon>
        <taxon>Agaricomycetes</taxon>
        <taxon>Agaricomycetidae</taxon>
        <taxon>Agaricales</taxon>
        <taxon>Marasmiineae</taxon>
        <taxon>Mycenaceae</taxon>
        <taxon>Mycena</taxon>
    </lineage>
</organism>
<name>A0AAD6YFI1_9AGAR</name>
<keyword evidence="5" id="KW-1185">Reference proteome</keyword>
<proteinExistence type="predicted"/>
<feature type="region of interest" description="Disordered" evidence="1">
    <location>
        <begin position="160"/>
        <end position="201"/>
    </location>
</feature>
<gene>
    <name evidence="4" type="ORF">GGX14DRAFT_560875</name>
</gene>
<dbReference type="EMBL" id="JARJCW010000012">
    <property type="protein sequence ID" value="KAJ7218539.1"/>
    <property type="molecule type" value="Genomic_DNA"/>
</dbReference>
<sequence length="337" mass="35363">MSGLWCLLLGFLASASFVRHTAKYLVALADTYAQTGDLSLDPVTAITLWQFGPYLAPLPHEPGLLMPLGTASGGVATTYLFQVVNPAAVTTTNDGGLLSTEVILSTKRPVPAATIVVSASGWFRSYPDLTLIDVCRQVNSAFGDCIEIIGEIALTAAPTSSAALTVPPTPTSSSVRLTVPPTPTSSASSSASDPTSKPSSVRTGTIVGGVVGGLAVLGTVVAPCVLYRRRRRRLFENIEDEITPRAFTNGVSAPAVPLRDKGTLPVDANVPSSAATHRPRLRHEPSRAPAAGEENTPAGGISGLTIPELARMLRAYERVHRHNVQVHEDSPPPSYLS</sequence>
<evidence type="ECO:0000256" key="1">
    <source>
        <dbReference type="SAM" id="MobiDB-lite"/>
    </source>
</evidence>
<dbReference type="Proteomes" id="UP001219525">
    <property type="component" value="Unassembled WGS sequence"/>
</dbReference>
<keyword evidence="2" id="KW-0472">Membrane</keyword>
<evidence type="ECO:0000313" key="4">
    <source>
        <dbReference type="EMBL" id="KAJ7218539.1"/>
    </source>
</evidence>
<evidence type="ECO:0000313" key="5">
    <source>
        <dbReference type="Proteomes" id="UP001219525"/>
    </source>
</evidence>
<protein>
    <recommendedName>
        <fullName evidence="6">Mid2 domain-containing protein</fullName>
    </recommendedName>
</protein>
<comment type="caution">
    <text evidence="4">The sequence shown here is derived from an EMBL/GenBank/DDBJ whole genome shotgun (WGS) entry which is preliminary data.</text>
</comment>
<accession>A0AAD6YFI1</accession>
<feature type="signal peptide" evidence="3">
    <location>
        <begin position="1"/>
        <end position="15"/>
    </location>
</feature>
<evidence type="ECO:0000256" key="2">
    <source>
        <dbReference type="SAM" id="Phobius"/>
    </source>
</evidence>
<dbReference type="AlphaFoldDB" id="A0AAD6YFI1"/>
<feature type="chain" id="PRO_5042000608" description="Mid2 domain-containing protein" evidence="3">
    <location>
        <begin position="16"/>
        <end position="337"/>
    </location>
</feature>